<sequence length="1029" mass="114978">MKKRICKLRQAFLAVFIFFAIIPFSAQSLKLGGRVSTKQGEALPGVSIIEKGTSNGTVTNHEGKYQLPLTSKEAVLIFSYVGFNTTEVKAGDKTRLDVILEEKAQGIEEVVVVGYGAVRKSDLTGSVGTVKMEALQNVPANSIDGLLQGRTAGLQVINSSQDPGSGSTVRIRGGSSLRASNTPLIVVDGFPLGEAGNLKQINPADIVSVEVLKDASASAIYGSRGANGVIMITTRKAKEGETRVSIKQQTTLSQFSSKLNRWTDPVLLIQLSNEDRVNANLPPLYNGSVNQSNGVYYPSATDVLTGNWPHFTDWGEVVFRDNPFSNNTTLSVNSANEKTSFNLSVNYFDEKGIYIKDDYKKGIVKLGVDHKIFDNFTIRTSNLFSKNFRNNNGGLAYYRNPLLPVYNEDGSYYLSGSTDYSHPLALTDKQLNKGVGYDYISSWMLDFQVNKYLNVKSQLNYKLGLTASDAYYPKVYSQLGATNNGAANISNWMGQNLVVETYLTYDRTFAGKHKITAMLGHSYEYSMSRSSSLWSYDFVNEATRNENMASGNPEKNEHSNGYGESKLLSLLGRLNYTFSDKYLFTFTMRADGSSKFGANNKWAYFPSGAISWKAHNEEFIKDLNVFDELKPRLSYGISGNQGISAYQTLSRYGVEKYYDNGQWRTAIGPGYVVGYEGDYSRFKIWGGIPNINLKWETTTQTDFGIDMAFLNRRLRVVFDCYVKNTSDLLRERLLALSSGYNRLWVNDGEIQNKGYEVSIDADIISGKDFNLSGTFVFSQNRNKVVSLGNEITSGLNTDYNTGMKYEFWGTALSQFRQNPNILAVGQPINVIYGYKVDGIIQTEAEGLAAGLTGAMAKPGEFKYVDYNKDGIFDSKDRTIIGNPNPDFTASLAVNMEYRNFDLEVFLNGVFGNDIIFQNMWGTSSTMPLRWTQDNPGNEYPSLRQDRTYYLSDWYVKDGSFVRVQNVNLGYNFKLKNSKWLQNARLYTNVSNLFTFTGFKGYDPEVGTDGIYWGGYPRLRKWTFGLDITF</sequence>
<dbReference type="SUPFAM" id="SSF56935">
    <property type="entry name" value="Porins"/>
    <property type="match status" value="1"/>
</dbReference>
<dbReference type="NCBIfam" id="TIGR04057">
    <property type="entry name" value="SusC_RagA_signa"/>
    <property type="match status" value="1"/>
</dbReference>
<evidence type="ECO:0000313" key="7">
    <source>
        <dbReference type="EMBL" id="MPL85018.1"/>
    </source>
</evidence>
<dbReference type="InterPro" id="IPR036942">
    <property type="entry name" value="Beta-barrel_TonB_sf"/>
</dbReference>
<evidence type="ECO:0000256" key="3">
    <source>
        <dbReference type="ARBA" id="ARBA00022692"/>
    </source>
</evidence>
<evidence type="ECO:0000256" key="1">
    <source>
        <dbReference type="ARBA" id="ARBA00004571"/>
    </source>
</evidence>
<dbReference type="InterPro" id="IPR012910">
    <property type="entry name" value="Plug_dom"/>
</dbReference>
<dbReference type="SUPFAM" id="SSF49464">
    <property type="entry name" value="Carboxypeptidase regulatory domain-like"/>
    <property type="match status" value="1"/>
</dbReference>
<keyword evidence="3" id="KW-0812">Transmembrane</keyword>
<proteinExistence type="predicted"/>
<dbReference type="Gene3D" id="2.60.40.1120">
    <property type="entry name" value="Carboxypeptidase-like, regulatory domain"/>
    <property type="match status" value="1"/>
</dbReference>
<keyword evidence="5" id="KW-0998">Cell outer membrane</keyword>
<dbReference type="EMBL" id="VSSQ01000198">
    <property type="protein sequence ID" value="MPL85018.1"/>
    <property type="molecule type" value="Genomic_DNA"/>
</dbReference>
<comment type="subcellular location">
    <subcellularLocation>
        <location evidence="1">Cell outer membrane</location>
        <topology evidence="1">Multi-pass membrane protein</topology>
    </subcellularLocation>
</comment>
<dbReference type="InterPro" id="IPR039426">
    <property type="entry name" value="TonB-dep_rcpt-like"/>
</dbReference>
<keyword evidence="2" id="KW-0813">Transport</keyword>
<dbReference type="NCBIfam" id="TIGR04056">
    <property type="entry name" value="OMP_RagA_SusC"/>
    <property type="match status" value="1"/>
</dbReference>
<dbReference type="GO" id="GO:0009279">
    <property type="term" value="C:cell outer membrane"/>
    <property type="evidence" value="ECO:0007669"/>
    <property type="project" value="UniProtKB-SubCell"/>
</dbReference>
<dbReference type="PROSITE" id="PS52016">
    <property type="entry name" value="TONB_DEPENDENT_REC_3"/>
    <property type="match status" value="1"/>
</dbReference>
<dbReference type="InterPro" id="IPR023997">
    <property type="entry name" value="TonB-dep_OMP_SusC/RagA_CS"/>
</dbReference>
<keyword evidence="7" id="KW-0675">Receptor</keyword>
<accession>A0A644V108</accession>
<dbReference type="Gene3D" id="2.170.130.10">
    <property type="entry name" value="TonB-dependent receptor, plug domain"/>
    <property type="match status" value="1"/>
</dbReference>
<dbReference type="InterPro" id="IPR037066">
    <property type="entry name" value="Plug_dom_sf"/>
</dbReference>
<dbReference type="InterPro" id="IPR008969">
    <property type="entry name" value="CarboxyPept-like_regulatory"/>
</dbReference>
<feature type="domain" description="TonB-dependent receptor plug" evidence="6">
    <location>
        <begin position="120"/>
        <end position="229"/>
    </location>
</feature>
<evidence type="ECO:0000256" key="2">
    <source>
        <dbReference type="ARBA" id="ARBA00022448"/>
    </source>
</evidence>
<name>A0A644V108_9ZZZZ</name>
<evidence type="ECO:0000259" key="6">
    <source>
        <dbReference type="Pfam" id="PF07715"/>
    </source>
</evidence>
<dbReference type="Pfam" id="PF13715">
    <property type="entry name" value="CarbopepD_reg_2"/>
    <property type="match status" value="1"/>
</dbReference>
<evidence type="ECO:0000256" key="4">
    <source>
        <dbReference type="ARBA" id="ARBA00023136"/>
    </source>
</evidence>
<evidence type="ECO:0000256" key="5">
    <source>
        <dbReference type="ARBA" id="ARBA00023237"/>
    </source>
</evidence>
<reference evidence="7" key="1">
    <citation type="submission" date="2019-08" db="EMBL/GenBank/DDBJ databases">
        <authorList>
            <person name="Kucharzyk K."/>
            <person name="Murdoch R.W."/>
            <person name="Higgins S."/>
            <person name="Loffler F."/>
        </authorList>
    </citation>
    <scope>NUCLEOTIDE SEQUENCE</scope>
</reference>
<dbReference type="AlphaFoldDB" id="A0A644V108"/>
<dbReference type="Pfam" id="PF07715">
    <property type="entry name" value="Plug"/>
    <property type="match status" value="1"/>
</dbReference>
<dbReference type="InterPro" id="IPR023996">
    <property type="entry name" value="TonB-dep_OMP_SusC/RagA"/>
</dbReference>
<organism evidence="7">
    <name type="scientific">bioreactor metagenome</name>
    <dbReference type="NCBI Taxonomy" id="1076179"/>
    <lineage>
        <taxon>unclassified sequences</taxon>
        <taxon>metagenomes</taxon>
        <taxon>ecological metagenomes</taxon>
    </lineage>
</organism>
<dbReference type="Gene3D" id="2.40.170.20">
    <property type="entry name" value="TonB-dependent receptor, beta-barrel domain"/>
    <property type="match status" value="1"/>
</dbReference>
<protein>
    <submittedName>
        <fullName evidence="7">TonB-dependent receptor SusC</fullName>
    </submittedName>
</protein>
<keyword evidence="4" id="KW-0472">Membrane</keyword>
<comment type="caution">
    <text evidence="7">The sequence shown here is derived from an EMBL/GenBank/DDBJ whole genome shotgun (WGS) entry which is preliminary data.</text>
</comment>
<gene>
    <name evidence="7" type="primary">susC_37</name>
    <name evidence="7" type="ORF">SDC9_30984</name>
</gene>